<dbReference type="PANTHER" id="PTHR42709">
    <property type="entry name" value="ALKALINE PHOSPHATASE LIKE PROTEIN"/>
    <property type="match status" value="1"/>
</dbReference>
<feature type="transmembrane region" description="Helical" evidence="8">
    <location>
        <begin position="126"/>
        <end position="148"/>
    </location>
</feature>
<keyword evidence="11" id="KW-1185">Reference proteome</keyword>
<feature type="domain" description="VTT" evidence="9">
    <location>
        <begin position="127"/>
        <end position="233"/>
    </location>
</feature>
<accession>A0A3D9UXQ2</accession>
<evidence type="ECO:0000256" key="4">
    <source>
        <dbReference type="ARBA" id="ARBA00022692"/>
    </source>
</evidence>
<gene>
    <name evidence="10" type="ORF">DFJ65_1770</name>
</gene>
<keyword evidence="3" id="KW-1003">Cell membrane</keyword>
<evidence type="ECO:0000313" key="11">
    <source>
        <dbReference type="Proteomes" id="UP000256253"/>
    </source>
</evidence>
<dbReference type="AlphaFoldDB" id="A0A3D9UXQ2"/>
<keyword evidence="4 8" id="KW-0812">Transmembrane</keyword>
<evidence type="ECO:0000256" key="1">
    <source>
        <dbReference type="ARBA" id="ARBA00004651"/>
    </source>
</evidence>
<evidence type="ECO:0000256" key="5">
    <source>
        <dbReference type="ARBA" id="ARBA00022989"/>
    </source>
</evidence>
<feature type="transmembrane region" description="Helical" evidence="8">
    <location>
        <begin position="246"/>
        <end position="267"/>
    </location>
</feature>
<dbReference type="OrthoDB" id="3727474at2"/>
<feature type="region of interest" description="Disordered" evidence="7">
    <location>
        <begin position="1"/>
        <end position="60"/>
    </location>
</feature>
<dbReference type="InterPro" id="IPR051311">
    <property type="entry name" value="DedA_domain"/>
</dbReference>
<dbReference type="InterPro" id="IPR032816">
    <property type="entry name" value="VTT_dom"/>
</dbReference>
<name>A0A3D9UXQ2_9MICO</name>
<dbReference type="Proteomes" id="UP000256253">
    <property type="component" value="Unassembled WGS sequence"/>
</dbReference>
<protein>
    <submittedName>
        <fullName evidence="10">Membrane protein DedA with SNARE-associated domain</fullName>
    </submittedName>
</protein>
<dbReference type="EMBL" id="QTUA01000001">
    <property type="protein sequence ID" value="REF30754.1"/>
    <property type="molecule type" value="Genomic_DNA"/>
</dbReference>
<feature type="transmembrane region" description="Helical" evidence="8">
    <location>
        <begin position="185"/>
        <end position="204"/>
    </location>
</feature>
<evidence type="ECO:0000256" key="7">
    <source>
        <dbReference type="SAM" id="MobiDB-lite"/>
    </source>
</evidence>
<keyword evidence="6 8" id="KW-0472">Membrane</keyword>
<organism evidence="10 11">
    <name type="scientific">Calidifontibacter indicus</name>
    <dbReference type="NCBI Taxonomy" id="419650"/>
    <lineage>
        <taxon>Bacteria</taxon>
        <taxon>Bacillati</taxon>
        <taxon>Actinomycetota</taxon>
        <taxon>Actinomycetes</taxon>
        <taxon>Micrococcales</taxon>
        <taxon>Dermacoccaceae</taxon>
        <taxon>Calidifontibacter</taxon>
    </lineage>
</organism>
<evidence type="ECO:0000256" key="3">
    <source>
        <dbReference type="ARBA" id="ARBA00022475"/>
    </source>
</evidence>
<comment type="subcellular location">
    <subcellularLocation>
        <location evidence="1">Cell membrane</location>
        <topology evidence="1">Multi-pass membrane protein</topology>
    </subcellularLocation>
</comment>
<evidence type="ECO:0000256" key="2">
    <source>
        <dbReference type="ARBA" id="ARBA00010792"/>
    </source>
</evidence>
<evidence type="ECO:0000313" key="10">
    <source>
        <dbReference type="EMBL" id="REF30754.1"/>
    </source>
</evidence>
<proteinExistence type="inferred from homology"/>
<evidence type="ECO:0000256" key="8">
    <source>
        <dbReference type="SAM" id="Phobius"/>
    </source>
</evidence>
<dbReference type="GO" id="GO:0005886">
    <property type="term" value="C:plasma membrane"/>
    <property type="evidence" value="ECO:0007669"/>
    <property type="project" value="UniProtKB-SubCell"/>
</dbReference>
<dbReference type="Pfam" id="PF09335">
    <property type="entry name" value="VTT_dom"/>
    <property type="match status" value="1"/>
</dbReference>
<feature type="transmembrane region" description="Helical" evidence="8">
    <location>
        <begin position="216"/>
        <end position="234"/>
    </location>
</feature>
<keyword evidence="5 8" id="KW-1133">Transmembrane helix</keyword>
<evidence type="ECO:0000256" key="6">
    <source>
        <dbReference type="ARBA" id="ARBA00023136"/>
    </source>
</evidence>
<comment type="similarity">
    <text evidence="2">Belongs to the DedA family.</text>
</comment>
<comment type="caution">
    <text evidence="10">The sequence shown here is derived from an EMBL/GenBank/DDBJ whole genome shotgun (WGS) entry which is preliminary data.</text>
</comment>
<dbReference type="PANTHER" id="PTHR42709:SF6">
    <property type="entry name" value="UNDECAPRENYL PHOSPHATE TRANSPORTER A"/>
    <property type="match status" value="1"/>
</dbReference>
<feature type="transmembrane region" description="Helical" evidence="8">
    <location>
        <begin position="72"/>
        <end position="94"/>
    </location>
</feature>
<evidence type="ECO:0000259" key="9">
    <source>
        <dbReference type="Pfam" id="PF09335"/>
    </source>
</evidence>
<sequence length="279" mass="31168">MSQPSEPARGSHEDPITEPGTEPITELPVEGNADVPVEDDTEPTASEQAEKKEWWEDPNLPWQGKPTRADKLCWLSIALLGVYGIVLLPLRPILLGLDSYVLAFVTGSNIAMADIGAKLATGHEPWWWVAWIAASLTSIKFDWIFWWAGKLWGHNIIKVMSGRSKWAAKTGAAAERLARRFGGPAIFLAWFIPFIPGAIVAAFVGDVGMKLRRYMAIDLFAALVYRGLWMYLGFRIGEPAKDLVNVIARYANYFAIVMLVFIFVTTFMRARKQQQARAS</sequence>
<dbReference type="RefSeq" id="WP_115922696.1">
    <property type="nucleotide sequence ID" value="NZ_QTUA01000001.1"/>
</dbReference>
<reference evidence="10 11" key="1">
    <citation type="submission" date="2018-08" db="EMBL/GenBank/DDBJ databases">
        <title>Sequencing the genomes of 1000 actinobacteria strains.</title>
        <authorList>
            <person name="Klenk H.-P."/>
        </authorList>
    </citation>
    <scope>NUCLEOTIDE SEQUENCE [LARGE SCALE GENOMIC DNA]</scope>
    <source>
        <strain evidence="10 11">DSM 22967</strain>
    </source>
</reference>